<dbReference type="PROSITE" id="PS50920">
    <property type="entry name" value="SOLCAR"/>
    <property type="match status" value="2"/>
</dbReference>
<dbReference type="EMBL" id="CAKOGP040001112">
    <property type="protein sequence ID" value="CAJ1942376.1"/>
    <property type="molecule type" value="Genomic_DNA"/>
</dbReference>
<evidence type="ECO:0000256" key="10">
    <source>
        <dbReference type="RuleBase" id="RU000488"/>
    </source>
</evidence>
<protein>
    <recommendedName>
        <fullName evidence="14">Mitochondrial carrier protein</fullName>
    </recommendedName>
</protein>
<keyword evidence="3 10" id="KW-0813">Transport</keyword>
<evidence type="ECO:0000256" key="3">
    <source>
        <dbReference type="ARBA" id="ARBA00022448"/>
    </source>
</evidence>
<keyword evidence="5" id="KW-0677">Repeat</keyword>
<comment type="subcellular location">
    <subcellularLocation>
        <location evidence="1">Mitochondrion membrane</location>
        <topology evidence="1">Multi-pass membrane protein</topology>
    </subcellularLocation>
</comment>
<feature type="transmembrane region" description="Helical" evidence="11">
    <location>
        <begin position="20"/>
        <end position="37"/>
    </location>
</feature>
<feature type="transmembrane region" description="Helical" evidence="11">
    <location>
        <begin position="216"/>
        <end position="235"/>
    </location>
</feature>
<dbReference type="InterPro" id="IPR023395">
    <property type="entry name" value="MCP_dom_sf"/>
</dbReference>
<feature type="repeat" description="Solcar" evidence="9">
    <location>
        <begin position="14"/>
        <end position="100"/>
    </location>
</feature>
<dbReference type="InterPro" id="IPR050567">
    <property type="entry name" value="Mitochondrial_Carrier"/>
</dbReference>
<organism evidence="12 13">
    <name type="scientific">Cylindrotheca closterium</name>
    <dbReference type="NCBI Taxonomy" id="2856"/>
    <lineage>
        <taxon>Eukaryota</taxon>
        <taxon>Sar</taxon>
        <taxon>Stramenopiles</taxon>
        <taxon>Ochrophyta</taxon>
        <taxon>Bacillariophyta</taxon>
        <taxon>Bacillariophyceae</taxon>
        <taxon>Bacillariophycidae</taxon>
        <taxon>Bacillariales</taxon>
        <taxon>Bacillariaceae</taxon>
        <taxon>Cylindrotheca</taxon>
    </lineage>
</organism>
<sequence length="302" mass="32521">MSDSSISSDDTQTKLLRNSLLAGSFAGMASTLVCYPFDVLRIKIQSSAFDKTSVGVIGTFRQTIQSGGFRALYVGLALPFGAQAIYKGTIFTVNNLTLEALLDFHNKGRQSHQGEYQLTSTDRFICGFTGGAINGGLFVTPVEYVRNRLISEQGKSKAAKGTTISVIRSTLINNGLSGLWRGMTSTVLRDSIGCGLYFVTMASAQEILSPNEKPSFQIVLLSGALSGIAFWVWALPIDTMKTWIQNGTAKNMREAVVLASRKGATGSMLALTRGWEVAYGRGAPSAAITVATYTSTYHYLMN</sequence>
<evidence type="ECO:0000256" key="2">
    <source>
        <dbReference type="ARBA" id="ARBA00006375"/>
    </source>
</evidence>
<dbReference type="Gene3D" id="1.50.40.10">
    <property type="entry name" value="Mitochondrial carrier domain"/>
    <property type="match status" value="1"/>
</dbReference>
<dbReference type="GO" id="GO:0031966">
    <property type="term" value="C:mitochondrial membrane"/>
    <property type="evidence" value="ECO:0007669"/>
    <property type="project" value="UniProtKB-SubCell"/>
</dbReference>
<dbReference type="PANTHER" id="PTHR45624">
    <property type="entry name" value="MITOCHONDRIAL BASIC AMINO ACIDS TRANSPORTER-RELATED"/>
    <property type="match status" value="1"/>
</dbReference>
<dbReference type="Pfam" id="PF00153">
    <property type="entry name" value="Mito_carr"/>
    <property type="match status" value="3"/>
</dbReference>
<dbReference type="InterPro" id="IPR018108">
    <property type="entry name" value="MCP_transmembrane"/>
</dbReference>
<dbReference type="AlphaFoldDB" id="A0AAD2FIX6"/>
<evidence type="ECO:0000256" key="7">
    <source>
        <dbReference type="ARBA" id="ARBA00023128"/>
    </source>
</evidence>
<keyword evidence="6 11" id="KW-1133">Transmembrane helix</keyword>
<dbReference type="PANTHER" id="PTHR45624:SF31">
    <property type="entry name" value="MITOCHONDRIAL ORNITHINE TRANSPORTER 1"/>
    <property type="match status" value="1"/>
</dbReference>
<dbReference type="GO" id="GO:0000064">
    <property type="term" value="F:L-ornithine transmembrane transporter activity"/>
    <property type="evidence" value="ECO:0007669"/>
    <property type="project" value="TreeGrafter"/>
</dbReference>
<evidence type="ECO:0000256" key="8">
    <source>
        <dbReference type="ARBA" id="ARBA00023136"/>
    </source>
</evidence>
<comment type="similarity">
    <text evidence="2 10">Belongs to the mitochondrial carrier (TC 2.A.29) family.</text>
</comment>
<keyword evidence="4 9" id="KW-0812">Transmembrane</keyword>
<reference evidence="12" key="1">
    <citation type="submission" date="2023-08" db="EMBL/GenBank/DDBJ databases">
        <authorList>
            <person name="Audoor S."/>
            <person name="Bilcke G."/>
        </authorList>
    </citation>
    <scope>NUCLEOTIDE SEQUENCE</scope>
</reference>
<feature type="repeat" description="Solcar" evidence="9">
    <location>
        <begin position="122"/>
        <end position="207"/>
    </location>
</feature>
<evidence type="ECO:0008006" key="14">
    <source>
        <dbReference type="Google" id="ProtNLM"/>
    </source>
</evidence>
<evidence type="ECO:0000313" key="13">
    <source>
        <dbReference type="Proteomes" id="UP001295423"/>
    </source>
</evidence>
<keyword evidence="13" id="KW-1185">Reference proteome</keyword>
<evidence type="ECO:0000256" key="4">
    <source>
        <dbReference type="ARBA" id="ARBA00022692"/>
    </source>
</evidence>
<gene>
    <name evidence="12" type="ORF">CYCCA115_LOCUS7916</name>
</gene>
<evidence type="ECO:0000313" key="12">
    <source>
        <dbReference type="EMBL" id="CAJ1942376.1"/>
    </source>
</evidence>
<name>A0AAD2FIX6_9STRA</name>
<comment type="caution">
    <text evidence="12">The sequence shown here is derived from an EMBL/GenBank/DDBJ whole genome shotgun (WGS) entry which is preliminary data.</text>
</comment>
<proteinExistence type="inferred from homology"/>
<dbReference type="Proteomes" id="UP001295423">
    <property type="component" value="Unassembled WGS sequence"/>
</dbReference>
<evidence type="ECO:0000256" key="1">
    <source>
        <dbReference type="ARBA" id="ARBA00004225"/>
    </source>
</evidence>
<keyword evidence="8 9" id="KW-0472">Membrane</keyword>
<evidence type="ECO:0000256" key="6">
    <source>
        <dbReference type="ARBA" id="ARBA00022989"/>
    </source>
</evidence>
<accession>A0AAD2FIX6</accession>
<evidence type="ECO:0000256" key="9">
    <source>
        <dbReference type="PROSITE-ProRule" id="PRU00282"/>
    </source>
</evidence>
<dbReference type="SUPFAM" id="SSF103506">
    <property type="entry name" value="Mitochondrial carrier"/>
    <property type="match status" value="1"/>
</dbReference>
<keyword evidence="7" id="KW-0496">Mitochondrion</keyword>
<evidence type="ECO:0000256" key="5">
    <source>
        <dbReference type="ARBA" id="ARBA00022737"/>
    </source>
</evidence>
<dbReference type="GO" id="GO:1990575">
    <property type="term" value="P:mitochondrial L-ornithine transmembrane transport"/>
    <property type="evidence" value="ECO:0007669"/>
    <property type="project" value="TreeGrafter"/>
</dbReference>
<evidence type="ECO:0000256" key="11">
    <source>
        <dbReference type="SAM" id="Phobius"/>
    </source>
</evidence>